<dbReference type="InterPro" id="IPR050194">
    <property type="entry name" value="Glycosyltransferase_grp1"/>
</dbReference>
<dbReference type="EMBL" id="JRVC01000037">
    <property type="protein sequence ID" value="KHS41671.1"/>
    <property type="molecule type" value="Genomic_DNA"/>
</dbReference>
<dbReference type="GO" id="GO:0016758">
    <property type="term" value="F:hexosyltransferase activity"/>
    <property type="evidence" value="ECO:0007669"/>
    <property type="project" value="TreeGrafter"/>
</dbReference>
<dbReference type="InterPro" id="IPR028098">
    <property type="entry name" value="Glyco_trans_4-like_N"/>
</dbReference>
<keyword evidence="4" id="KW-1185">Reference proteome</keyword>
<feature type="domain" description="Glycosyltransferase subfamily 4-like N-terminal" evidence="2">
    <location>
        <begin position="16"/>
        <end position="176"/>
    </location>
</feature>
<comment type="caution">
    <text evidence="3">The sequence shown here is derived from an EMBL/GenBank/DDBJ whole genome shotgun (WGS) entry which is preliminary data.</text>
</comment>
<dbReference type="Gene3D" id="3.40.50.2000">
    <property type="entry name" value="Glycogen Phosphorylase B"/>
    <property type="match status" value="2"/>
</dbReference>
<evidence type="ECO:0000259" key="2">
    <source>
        <dbReference type="Pfam" id="PF13579"/>
    </source>
</evidence>
<dbReference type="PANTHER" id="PTHR45947">
    <property type="entry name" value="SULFOQUINOVOSYL TRANSFERASE SQD2"/>
    <property type="match status" value="1"/>
</dbReference>
<gene>
    <name evidence="3" type="primary">gumH</name>
    <name evidence="3" type="ORF">NJ75_04579</name>
</gene>
<accession>A0A0B8ZTR5</accession>
<keyword evidence="3" id="KW-0808">Transferase</keyword>
<evidence type="ECO:0000259" key="1">
    <source>
        <dbReference type="Pfam" id="PF00534"/>
    </source>
</evidence>
<dbReference type="RefSeq" id="WP_082013556.1">
    <property type="nucleotide sequence ID" value="NZ_JRVC01000037.1"/>
</dbReference>
<dbReference type="PANTHER" id="PTHR45947:SF3">
    <property type="entry name" value="SULFOQUINOVOSYL TRANSFERASE SQD2"/>
    <property type="match status" value="1"/>
</dbReference>
<sequence>MRVAHVTSGLDRRAAGVGAVVEALSLEQLSLGHDVRVFGLESSDWSRVDRFRWEGAPVEALKVISWARSFGLSPGLRTALSRFEPDIVHLHGLWMYPSVAVLQWHLRTGNPYIYSPHGMLSPVALSYSKHKKRIARILFQDKVIKRAAALVASAAAEADDIRLFGLNDRVSIVPHGIHVSPVPPTFDVQNKSLLTLGRIHPVKNLHTLIEAWALLESKHTAWSLHIVGPDECGHRSELQDLVAKLKLQRVTFRAAVDGNQRNVSMASANLFVLPSRSENFALTVAESLMMETPVIATRGAPWSGLVDQKCGWWIEHGVDPLVAALDAAMSLPEDKRNAMGQRGRAWMLRDYSWESVANRMLSVYDDAIAQRSVESTL</sequence>
<name>A0A0B8ZTR5_9SPHN</name>
<feature type="domain" description="Glycosyl transferase family 1" evidence="1">
    <location>
        <begin position="187"/>
        <end position="346"/>
    </location>
</feature>
<protein>
    <submittedName>
        <fullName evidence="3">Xanthan biosynthesis glucuronosyltransferase GumH</fullName>
    </submittedName>
</protein>
<evidence type="ECO:0000313" key="3">
    <source>
        <dbReference type="EMBL" id="KHS41671.1"/>
    </source>
</evidence>
<dbReference type="Pfam" id="PF13579">
    <property type="entry name" value="Glyco_trans_4_4"/>
    <property type="match status" value="1"/>
</dbReference>
<dbReference type="InterPro" id="IPR001296">
    <property type="entry name" value="Glyco_trans_1"/>
</dbReference>
<dbReference type="Proteomes" id="UP000031338">
    <property type="component" value="Unassembled WGS sequence"/>
</dbReference>
<dbReference type="SUPFAM" id="SSF53756">
    <property type="entry name" value="UDP-Glycosyltransferase/glycogen phosphorylase"/>
    <property type="match status" value="1"/>
</dbReference>
<reference evidence="3 4" key="1">
    <citation type="submission" date="2014-10" db="EMBL/GenBank/DDBJ databases">
        <title>Draft genome sequence of Novosphingobium subterraneum DSM 12447.</title>
        <authorList>
            <person name="Gan H.M."/>
            <person name="Gan H.Y."/>
            <person name="Savka M.A."/>
        </authorList>
    </citation>
    <scope>NUCLEOTIDE SEQUENCE [LARGE SCALE GENOMIC DNA]</scope>
    <source>
        <strain evidence="3 4">DSM 12447</strain>
    </source>
</reference>
<dbReference type="Pfam" id="PF00534">
    <property type="entry name" value="Glycos_transf_1"/>
    <property type="match status" value="1"/>
</dbReference>
<evidence type="ECO:0000313" key="4">
    <source>
        <dbReference type="Proteomes" id="UP000031338"/>
    </source>
</evidence>
<organism evidence="3 4">
    <name type="scientific">Novosphingobium subterraneum</name>
    <dbReference type="NCBI Taxonomy" id="48936"/>
    <lineage>
        <taxon>Bacteria</taxon>
        <taxon>Pseudomonadati</taxon>
        <taxon>Pseudomonadota</taxon>
        <taxon>Alphaproteobacteria</taxon>
        <taxon>Sphingomonadales</taxon>
        <taxon>Sphingomonadaceae</taxon>
        <taxon>Novosphingobium</taxon>
    </lineage>
</organism>
<dbReference type="STRING" id="48936.NJ75_04579"/>
<proteinExistence type="predicted"/>
<dbReference type="AlphaFoldDB" id="A0A0B8ZTR5"/>